<organism evidence="1 2">
    <name type="scientific">Laribacter hongkongensis</name>
    <dbReference type="NCBI Taxonomy" id="168471"/>
    <lineage>
        <taxon>Bacteria</taxon>
        <taxon>Pseudomonadati</taxon>
        <taxon>Pseudomonadota</taxon>
        <taxon>Betaproteobacteria</taxon>
        <taxon>Neisseriales</taxon>
        <taxon>Aquaspirillaceae</taxon>
        <taxon>Laribacter</taxon>
    </lineage>
</organism>
<dbReference type="AlphaFoldDB" id="A0A248LHU1"/>
<accession>A0A248LHU1</accession>
<gene>
    <name evidence="1" type="ORF">LHGZ1_1519</name>
</gene>
<proteinExistence type="predicted"/>
<reference evidence="2" key="1">
    <citation type="submission" date="2017-06" db="EMBL/GenBank/DDBJ databases">
        <title>Whole genome sequence of Laribacter hongkongensis LHGZ1.</title>
        <authorList>
            <person name="Chen D."/>
            <person name="Wu H."/>
            <person name="Chen J."/>
        </authorList>
    </citation>
    <scope>NUCLEOTIDE SEQUENCE [LARGE SCALE GENOMIC DNA]</scope>
    <source>
        <strain evidence="2">LHGZ1</strain>
    </source>
</reference>
<evidence type="ECO:0000313" key="1">
    <source>
        <dbReference type="EMBL" id="ASJ24350.1"/>
    </source>
</evidence>
<protein>
    <submittedName>
        <fullName evidence="1">Uncharacterized protein</fullName>
    </submittedName>
</protein>
<dbReference type="OrthoDB" id="9251661at2"/>
<dbReference type="RefSeq" id="WP_088860688.1">
    <property type="nucleotide sequence ID" value="NZ_CP022115.1"/>
</dbReference>
<dbReference type="Proteomes" id="UP000197424">
    <property type="component" value="Chromosome"/>
</dbReference>
<evidence type="ECO:0000313" key="2">
    <source>
        <dbReference type="Proteomes" id="UP000197424"/>
    </source>
</evidence>
<sequence>MDDFFRHMQPDNAIAIEALARRQYELRESEKAVLASVKAVSLEQLQADLATTPSAEGERAFICGSALRQEGKRVRETLVSLLRGLTDTVDTNPNSMLMELITQRYAKCYPNGAIRCLDGIELIDVKGIMLCLRFVTPTCWEARWSDDGKREWSLSRWSAQVSPVYRVSGSPEKTSYLHTLPDGNDLRALAVWLLDMLAEGPATGITACANKTTI</sequence>
<dbReference type="EMBL" id="CP022115">
    <property type="protein sequence ID" value="ASJ24350.1"/>
    <property type="molecule type" value="Genomic_DNA"/>
</dbReference>
<name>A0A248LHU1_9NEIS</name>